<feature type="domain" description="HD-GYP" evidence="1">
    <location>
        <begin position="140"/>
        <end position="336"/>
    </location>
</feature>
<dbReference type="Gene3D" id="1.10.3210.10">
    <property type="entry name" value="Hypothetical protein af1432"/>
    <property type="match status" value="1"/>
</dbReference>
<keyword evidence="3" id="KW-1185">Reference proteome</keyword>
<dbReference type="CDD" id="cd00077">
    <property type="entry name" value="HDc"/>
    <property type="match status" value="1"/>
</dbReference>
<dbReference type="Proteomes" id="UP000548632">
    <property type="component" value="Unassembled WGS sequence"/>
</dbReference>
<dbReference type="InterPro" id="IPR037522">
    <property type="entry name" value="HD_GYP_dom"/>
</dbReference>
<name>A0A839HCU1_9GAMM</name>
<dbReference type="RefSeq" id="WP_182582192.1">
    <property type="nucleotide sequence ID" value="NZ_JABVCQ010000004.1"/>
</dbReference>
<organism evidence="2 3">
    <name type="scientific">Thiospirillum jenense</name>
    <dbReference type="NCBI Taxonomy" id="1653858"/>
    <lineage>
        <taxon>Bacteria</taxon>
        <taxon>Pseudomonadati</taxon>
        <taxon>Pseudomonadota</taxon>
        <taxon>Gammaproteobacteria</taxon>
        <taxon>Chromatiales</taxon>
        <taxon>Chromatiaceae</taxon>
        <taxon>Thiospirillum</taxon>
    </lineage>
</organism>
<dbReference type="PROSITE" id="PS51832">
    <property type="entry name" value="HD_GYP"/>
    <property type="match status" value="1"/>
</dbReference>
<evidence type="ECO:0000313" key="3">
    <source>
        <dbReference type="Proteomes" id="UP000548632"/>
    </source>
</evidence>
<dbReference type="PANTHER" id="PTHR43155:SF2">
    <property type="entry name" value="CYCLIC DI-GMP PHOSPHODIESTERASE PA4108"/>
    <property type="match status" value="1"/>
</dbReference>
<dbReference type="AlphaFoldDB" id="A0A839HCU1"/>
<dbReference type="EMBL" id="JABVCQ010000004">
    <property type="protein sequence ID" value="MBB1125078.1"/>
    <property type="molecule type" value="Genomic_DNA"/>
</dbReference>
<protein>
    <submittedName>
        <fullName evidence="2">HD-GYP domain-containing protein</fullName>
    </submittedName>
</protein>
<dbReference type="GO" id="GO:0008081">
    <property type="term" value="F:phosphoric diester hydrolase activity"/>
    <property type="evidence" value="ECO:0007669"/>
    <property type="project" value="UniProtKB-ARBA"/>
</dbReference>
<gene>
    <name evidence="2" type="ORF">HUK38_02395</name>
</gene>
<dbReference type="SMART" id="SM00471">
    <property type="entry name" value="HDc"/>
    <property type="match status" value="1"/>
</dbReference>
<dbReference type="Pfam" id="PF11871">
    <property type="entry name" value="DUF3391"/>
    <property type="match status" value="1"/>
</dbReference>
<dbReference type="SUPFAM" id="SSF109604">
    <property type="entry name" value="HD-domain/PDEase-like"/>
    <property type="match status" value="1"/>
</dbReference>
<sequence>MIKRVAIADLRVGMFIHDLDCGWLDHPFVSNQLYVKDERAIRKLISTGLDHVYIDTERGHDVETAVEASVVDAALQLELETVAEANQATVSPVTSENERLRAKTLLYDATLQMRRIMEAVRSGRPLELHSLEPLIERMIQSAFSNPHAITSIARLKLRDEYTFMHSVSVAALLVTFARELDLPYSEIQGLVLGGLLHDIGKALVPLTVLNKPAALTDLEFAQMKQHVDLGSGLLCQLPGLDPVAIKVMQLHHERVDGSGYPLGLKQDQIDRIGRMAAIVDVYDALTSVRVYKEAWLPNKATKKLLEWSDSHFDRALVLHFARCIGVYPVGSVVALESGMLAIVVDQGNDLLRPLVRVVYNRKQRHFDRMRDIALEDSPTERIVGAVDPAVYGIDIERFL</sequence>
<accession>A0A839HCU1</accession>
<reference evidence="2 3" key="1">
    <citation type="journal article" date="2020" name="Arch. Microbiol.">
        <title>The genome sequence of the giant phototrophic gammaproteobacterium Thiospirillum jenense gives insight into its physiological properties and phylogenetic relationships.</title>
        <authorList>
            <person name="Imhoff J.F."/>
            <person name="Meyer T.E."/>
            <person name="Kyndt J.A."/>
        </authorList>
    </citation>
    <scope>NUCLEOTIDE SEQUENCE [LARGE SCALE GENOMIC DNA]</scope>
    <source>
        <strain evidence="2 3">DSM 216</strain>
    </source>
</reference>
<dbReference type="InterPro" id="IPR003607">
    <property type="entry name" value="HD/PDEase_dom"/>
</dbReference>
<comment type="caution">
    <text evidence="2">The sequence shown here is derived from an EMBL/GenBank/DDBJ whole genome shotgun (WGS) entry which is preliminary data.</text>
</comment>
<dbReference type="PANTHER" id="PTHR43155">
    <property type="entry name" value="CYCLIC DI-GMP PHOSPHODIESTERASE PA4108-RELATED"/>
    <property type="match status" value="1"/>
</dbReference>
<evidence type="ECO:0000259" key="1">
    <source>
        <dbReference type="PROSITE" id="PS51832"/>
    </source>
</evidence>
<dbReference type="InterPro" id="IPR021812">
    <property type="entry name" value="DUF3391"/>
</dbReference>
<dbReference type="Pfam" id="PF13487">
    <property type="entry name" value="HD_5"/>
    <property type="match status" value="1"/>
</dbReference>
<proteinExistence type="predicted"/>
<evidence type="ECO:0000313" key="2">
    <source>
        <dbReference type="EMBL" id="MBB1125078.1"/>
    </source>
</evidence>